<protein>
    <recommendedName>
        <fullName evidence="9">Major facilitator superfamily (MFS) profile domain-containing protein</fullName>
    </recommendedName>
</protein>
<feature type="region of interest" description="Disordered" evidence="5">
    <location>
        <begin position="1"/>
        <end position="24"/>
    </location>
</feature>
<feature type="transmembrane region" description="Helical" evidence="6">
    <location>
        <begin position="218"/>
        <end position="246"/>
    </location>
</feature>
<evidence type="ECO:0000256" key="4">
    <source>
        <dbReference type="ARBA" id="ARBA00023136"/>
    </source>
</evidence>
<dbReference type="Gene3D" id="1.20.1250.20">
    <property type="entry name" value="MFS general substrate transporter like domains"/>
    <property type="match status" value="1"/>
</dbReference>
<evidence type="ECO:0000256" key="6">
    <source>
        <dbReference type="SAM" id="Phobius"/>
    </source>
</evidence>
<feature type="transmembrane region" description="Helical" evidence="6">
    <location>
        <begin position="533"/>
        <end position="554"/>
    </location>
</feature>
<feature type="region of interest" description="Disordered" evidence="5">
    <location>
        <begin position="440"/>
        <end position="462"/>
    </location>
</feature>
<comment type="caution">
    <text evidence="7">The sequence shown here is derived from an EMBL/GenBank/DDBJ whole genome shotgun (WGS) entry which is preliminary data.</text>
</comment>
<dbReference type="Proteomes" id="UP001385951">
    <property type="component" value="Unassembled WGS sequence"/>
</dbReference>
<evidence type="ECO:0000313" key="7">
    <source>
        <dbReference type="EMBL" id="KAK7690558.1"/>
    </source>
</evidence>
<evidence type="ECO:0008006" key="9">
    <source>
        <dbReference type="Google" id="ProtNLM"/>
    </source>
</evidence>
<feature type="transmembrane region" description="Helical" evidence="6">
    <location>
        <begin position="258"/>
        <end position="280"/>
    </location>
</feature>
<dbReference type="PANTHER" id="PTHR23507">
    <property type="entry name" value="ZGC:174356"/>
    <property type="match status" value="1"/>
</dbReference>
<dbReference type="PANTHER" id="PTHR23507:SF1">
    <property type="entry name" value="FI18259P1-RELATED"/>
    <property type="match status" value="1"/>
</dbReference>
<evidence type="ECO:0000313" key="8">
    <source>
        <dbReference type="Proteomes" id="UP001385951"/>
    </source>
</evidence>
<gene>
    <name evidence="7" type="ORF">QCA50_005656</name>
</gene>
<evidence type="ECO:0000256" key="3">
    <source>
        <dbReference type="ARBA" id="ARBA00022989"/>
    </source>
</evidence>
<feature type="transmembrane region" description="Helical" evidence="6">
    <location>
        <begin position="407"/>
        <end position="431"/>
    </location>
</feature>
<name>A0AAW0GJY4_9APHY</name>
<comment type="subcellular location">
    <subcellularLocation>
        <location evidence="1">Membrane</location>
        <topology evidence="1">Multi-pass membrane protein</topology>
    </subcellularLocation>
</comment>
<dbReference type="InterPro" id="IPR011701">
    <property type="entry name" value="MFS"/>
</dbReference>
<keyword evidence="4 6" id="KW-0472">Membrane</keyword>
<evidence type="ECO:0000256" key="5">
    <source>
        <dbReference type="SAM" id="MobiDB-lite"/>
    </source>
</evidence>
<dbReference type="Pfam" id="PF07690">
    <property type="entry name" value="MFS_1"/>
    <property type="match status" value="1"/>
</dbReference>
<accession>A0AAW0GJY4</accession>
<feature type="transmembrane region" description="Helical" evidence="6">
    <location>
        <begin position="497"/>
        <end position="521"/>
    </location>
</feature>
<evidence type="ECO:0000256" key="1">
    <source>
        <dbReference type="ARBA" id="ARBA00004141"/>
    </source>
</evidence>
<feature type="transmembrane region" description="Helical" evidence="6">
    <location>
        <begin position="566"/>
        <end position="585"/>
    </location>
</feature>
<feature type="transmembrane region" description="Helical" evidence="6">
    <location>
        <begin position="337"/>
        <end position="356"/>
    </location>
</feature>
<feature type="transmembrane region" description="Helical" evidence="6">
    <location>
        <begin position="287"/>
        <end position="309"/>
    </location>
</feature>
<organism evidence="7 8">
    <name type="scientific">Cerrena zonata</name>
    <dbReference type="NCBI Taxonomy" id="2478898"/>
    <lineage>
        <taxon>Eukaryota</taxon>
        <taxon>Fungi</taxon>
        <taxon>Dikarya</taxon>
        <taxon>Basidiomycota</taxon>
        <taxon>Agaricomycotina</taxon>
        <taxon>Agaricomycetes</taxon>
        <taxon>Polyporales</taxon>
        <taxon>Cerrenaceae</taxon>
        <taxon>Cerrena</taxon>
    </lineage>
</organism>
<dbReference type="SUPFAM" id="SSF103473">
    <property type="entry name" value="MFS general substrate transporter"/>
    <property type="match status" value="1"/>
</dbReference>
<sequence length="602" mass="65047">MSLSDMPAPLRSAEPTPSDLLDAGRSTEDIIDPLPHIATTLAFPDGPGVAAETAEIINESFHPHENHTPPSRRELPWWKRPSPWWFMVLIPLLTITSSAEQAPKIAIYTKLVCETHTPRGTVEQGDLAIRTFKNLVSTLRNDDPCASDPVVQATVAKLQLSILLTGGILGVVTAAWLSSFSDRRGRVFVIGIMSLSFFFEDFWLIFVTKSFQRLPGGYWFLVVGSVITGLLGGGSGGISGALHAYLADCTEPHERSRVFSIAVGVNWVGGALGPTIGGLLTRHTGSLLSSFYMSFLVRVFVSAMVWFAVPESLSKSAMQEAERLHHERTVDGETGSASWLSGIYGLFAPLSVFLPSWTAKDRWSLRNWSLTFAILSLAASQPVYGLMEFEVQYMMVVFRWTTEQVGYYLSIIGTVKAVFLSLIFPAITLALNRPKPAISLPTEESEPLQSDSSRNTSLESSSLPHSVSADLAISRVSLLISIIPFALIPFAPSALMYTALNGVVCFGTAFSPAIQSVALGIYTANGGLEAGKLFGAIGIVQTVGVSLLAPSLYGVTFMKTVGTFPAAIYLLSAGFVVISLVFALLTRPVHPTKVIEETQPDN</sequence>
<dbReference type="AlphaFoldDB" id="A0AAW0GJY4"/>
<reference evidence="7 8" key="1">
    <citation type="submission" date="2022-09" db="EMBL/GenBank/DDBJ databases">
        <authorList>
            <person name="Palmer J.M."/>
        </authorList>
    </citation>
    <scope>NUCLEOTIDE SEQUENCE [LARGE SCALE GENOMIC DNA]</scope>
    <source>
        <strain evidence="7 8">DSM 7382</strain>
    </source>
</reference>
<feature type="transmembrane region" description="Helical" evidence="6">
    <location>
        <begin position="472"/>
        <end position="491"/>
    </location>
</feature>
<feature type="transmembrane region" description="Helical" evidence="6">
    <location>
        <begin position="162"/>
        <end position="181"/>
    </location>
</feature>
<dbReference type="GO" id="GO:0016020">
    <property type="term" value="C:membrane"/>
    <property type="evidence" value="ECO:0007669"/>
    <property type="project" value="UniProtKB-SubCell"/>
</dbReference>
<dbReference type="InterPro" id="IPR036259">
    <property type="entry name" value="MFS_trans_sf"/>
</dbReference>
<proteinExistence type="predicted"/>
<feature type="transmembrane region" description="Helical" evidence="6">
    <location>
        <begin position="187"/>
        <end position="206"/>
    </location>
</feature>
<keyword evidence="2 6" id="KW-0812">Transmembrane</keyword>
<evidence type="ECO:0000256" key="2">
    <source>
        <dbReference type="ARBA" id="ARBA00022692"/>
    </source>
</evidence>
<keyword evidence="8" id="KW-1185">Reference proteome</keyword>
<keyword evidence="3 6" id="KW-1133">Transmembrane helix</keyword>
<dbReference type="GO" id="GO:0022857">
    <property type="term" value="F:transmembrane transporter activity"/>
    <property type="evidence" value="ECO:0007669"/>
    <property type="project" value="InterPro"/>
</dbReference>
<dbReference type="EMBL" id="JASBNA010000006">
    <property type="protein sequence ID" value="KAK7690558.1"/>
    <property type="molecule type" value="Genomic_DNA"/>
</dbReference>
<feature type="compositionally biased region" description="Low complexity" evidence="5">
    <location>
        <begin position="450"/>
        <end position="462"/>
    </location>
</feature>